<accession>A0ABV1Z5G8</accession>
<reference evidence="1 2" key="1">
    <citation type="journal article" date="2024" name="Proc. Natl. Acad. Sci. U.S.A.">
        <title>The evolutionary genomics of adaptation to stress in wild rhizobium bacteria.</title>
        <authorList>
            <person name="Kehlet-Delgado H."/>
            <person name="Montoya A.P."/>
            <person name="Jensen K.T."/>
            <person name="Wendlandt C.E."/>
            <person name="Dexheimer C."/>
            <person name="Roberts M."/>
            <person name="Torres Martinez L."/>
            <person name="Friesen M.L."/>
            <person name="Griffitts J.S."/>
            <person name="Porter S.S."/>
        </authorList>
    </citation>
    <scope>NUCLEOTIDE SEQUENCE [LARGE SCALE GENOMIC DNA]</scope>
    <source>
        <strain evidence="1 2">M0641</strain>
    </source>
</reference>
<name>A0ABV1Z5G8_9HYPH</name>
<proteinExistence type="predicted"/>
<organism evidence="1 2">
    <name type="scientific">Mesorhizobium caraganae</name>
    <dbReference type="NCBI Taxonomy" id="483206"/>
    <lineage>
        <taxon>Bacteria</taxon>
        <taxon>Pseudomonadati</taxon>
        <taxon>Pseudomonadota</taxon>
        <taxon>Alphaproteobacteria</taxon>
        <taxon>Hyphomicrobiales</taxon>
        <taxon>Phyllobacteriaceae</taxon>
        <taxon>Mesorhizobium</taxon>
    </lineage>
</organism>
<gene>
    <name evidence="1" type="ORF">NKI36_25240</name>
</gene>
<keyword evidence="2" id="KW-1185">Reference proteome</keyword>
<dbReference type="EMBL" id="JAMYQB010000024">
    <property type="protein sequence ID" value="MER9407342.1"/>
    <property type="molecule type" value="Genomic_DNA"/>
</dbReference>
<dbReference type="RefSeq" id="WP_352561136.1">
    <property type="nucleotide sequence ID" value="NZ_JAMYQB010000024.1"/>
</dbReference>
<sequence>MDKPAMASVFRMRHAPATVSGVRSVGRGQADPVIGRRPLGEAIRFVIDAHPHYDISAVSIAFGDGSAPRLGSREVKALWDEYGRRWMEE</sequence>
<evidence type="ECO:0008006" key="3">
    <source>
        <dbReference type="Google" id="ProtNLM"/>
    </source>
</evidence>
<protein>
    <recommendedName>
        <fullName evidence="3">Histidine phosphatase family protein</fullName>
    </recommendedName>
</protein>
<dbReference type="Proteomes" id="UP001433071">
    <property type="component" value="Unassembled WGS sequence"/>
</dbReference>
<evidence type="ECO:0000313" key="2">
    <source>
        <dbReference type="Proteomes" id="UP001433071"/>
    </source>
</evidence>
<evidence type="ECO:0000313" key="1">
    <source>
        <dbReference type="EMBL" id="MER9407342.1"/>
    </source>
</evidence>
<comment type="caution">
    <text evidence="1">The sequence shown here is derived from an EMBL/GenBank/DDBJ whole genome shotgun (WGS) entry which is preliminary data.</text>
</comment>